<reference evidence="1 2" key="1">
    <citation type="submission" date="2014-06" db="EMBL/GenBank/DDBJ databases">
        <authorList>
            <person name="Swart Estienne"/>
        </authorList>
    </citation>
    <scope>NUCLEOTIDE SEQUENCE [LARGE SCALE GENOMIC DNA]</scope>
    <source>
        <strain evidence="1 2">130c</strain>
    </source>
</reference>
<keyword evidence="2" id="KW-1185">Reference proteome</keyword>
<sequence length="443" mass="53187">MHQNEELIILKYASINQEKKASIQQMMEKAQMKVSLLMNIQDVCLKDREMKYIRQEAQASKENPQIHSVELQSQQQLASNQRKTYRRFEHYICYRQVDFLGSQPEENFRECLHIYINNKPVESTKRMKAIFQQLYRDFMIADKTIPFVLMNIEMSHQSYDLKLQADIRKFFFKPEIEKVVYEKIRSLFLQRFNKIQQQDIQEIPGFDQEEQKFQSQEESQQLNQYFNNNELLNSENQYEQYEDQSLHYPKQQIIKVSKSVLKKKLKKLKYRKYPLKRLVNVYVISNSPAVSDDEEQQQLSKIYQNVEIDCSDIEEISGSQQDIKRLKVCDLNMLKQEKQSQEISDGDSLEYDDQDMSEMQSCFSEQSTTATFYPDNNYLNCNLSSLSMIDLDQYFNEQFQIFKSDKSLQFTLEQMVHNQISEYEEYENNEQYIQVSFKRRLRP</sequence>
<proteinExistence type="predicted"/>
<dbReference type="InParanoid" id="A0A078AAE5"/>
<gene>
    <name evidence="1" type="primary">Contig3823.g4089</name>
    <name evidence="1" type="ORF">STYLEM_8221</name>
</gene>
<dbReference type="EMBL" id="CCKQ01007812">
    <property type="protein sequence ID" value="CDW79235.1"/>
    <property type="molecule type" value="Genomic_DNA"/>
</dbReference>
<dbReference type="InterPro" id="IPR014721">
    <property type="entry name" value="Ribsml_uS5_D2-typ_fold_subgr"/>
</dbReference>
<evidence type="ECO:0000313" key="1">
    <source>
        <dbReference type="EMBL" id="CDW79235.1"/>
    </source>
</evidence>
<dbReference type="AlphaFoldDB" id="A0A078AAE5"/>
<evidence type="ECO:0000313" key="2">
    <source>
        <dbReference type="Proteomes" id="UP000039865"/>
    </source>
</evidence>
<organism evidence="1 2">
    <name type="scientific">Stylonychia lemnae</name>
    <name type="common">Ciliate</name>
    <dbReference type="NCBI Taxonomy" id="5949"/>
    <lineage>
        <taxon>Eukaryota</taxon>
        <taxon>Sar</taxon>
        <taxon>Alveolata</taxon>
        <taxon>Ciliophora</taxon>
        <taxon>Intramacronucleata</taxon>
        <taxon>Spirotrichea</taxon>
        <taxon>Stichotrichia</taxon>
        <taxon>Sporadotrichida</taxon>
        <taxon>Oxytrichidae</taxon>
        <taxon>Stylonychinae</taxon>
        <taxon>Stylonychia</taxon>
    </lineage>
</organism>
<accession>A0A078AAE5</accession>
<dbReference type="Proteomes" id="UP000039865">
    <property type="component" value="Unassembled WGS sequence"/>
</dbReference>
<protein>
    <submittedName>
        <fullName evidence="1">Dna mismatch repair protein</fullName>
    </submittedName>
</protein>
<dbReference type="Gene3D" id="3.30.230.10">
    <property type="match status" value="1"/>
</dbReference>
<name>A0A078AAE5_STYLE</name>